<dbReference type="EMBL" id="CP003380">
    <property type="protein sequence ID" value="AFJ02910.1"/>
    <property type="molecule type" value="Genomic_DNA"/>
</dbReference>
<organism evidence="2 3">
    <name type="scientific">Methylophaga frappieri (strain ATCC BAA-2434 / DSM 25690 / JAM7)</name>
    <dbReference type="NCBI Taxonomy" id="754477"/>
    <lineage>
        <taxon>Bacteria</taxon>
        <taxon>Pseudomonadati</taxon>
        <taxon>Pseudomonadota</taxon>
        <taxon>Gammaproteobacteria</taxon>
        <taxon>Thiotrichales</taxon>
        <taxon>Piscirickettsiaceae</taxon>
        <taxon>Methylophaga</taxon>
    </lineage>
</organism>
<evidence type="ECO:0000313" key="3">
    <source>
        <dbReference type="Proteomes" id="UP000009145"/>
    </source>
</evidence>
<dbReference type="KEGG" id="mec:Q7C_1769"/>
<dbReference type="SUPFAM" id="SSF50341">
    <property type="entry name" value="CheW-like"/>
    <property type="match status" value="1"/>
</dbReference>
<dbReference type="InterPro" id="IPR002545">
    <property type="entry name" value="CheW-lke_dom"/>
</dbReference>
<dbReference type="STRING" id="754477.Q7C_1769"/>
<name>I1YJ17_METFJ</name>
<reference evidence="2 3" key="1">
    <citation type="journal article" date="2012" name="J. Bacteriol.">
        <title>Complete genome sequences of Methylophaga sp. strain JAM1 and Methylophaga sp. strain JAM7.</title>
        <authorList>
            <person name="Villeneuve C."/>
            <person name="Martineau C."/>
            <person name="Mauffrey F."/>
            <person name="Villemur R."/>
        </authorList>
    </citation>
    <scope>NUCLEOTIDE SEQUENCE [LARGE SCALE GENOMIC DNA]</scope>
    <source>
        <strain evidence="2 3">JAM7</strain>
    </source>
</reference>
<proteinExistence type="predicted"/>
<dbReference type="eggNOG" id="COG0835">
    <property type="taxonomic scope" value="Bacteria"/>
</dbReference>
<protein>
    <submittedName>
        <fullName evidence="2">CheW-like protein</fullName>
    </submittedName>
</protein>
<accession>I1YJ17</accession>
<keyword evidence="3" id="KW-1185">Reference proteome</keyword>
<evidence type="ECO:0000313" key="2">
    <source>
        <dbReference type="EMBL" id="AFJ02910.1"/>
    </source>
</evidence>
<dbReference type="PATRIC" id="fig|754477.3.peg.1740"/>
<feature type="domain" description="CheW-like" evidence="1">
    <location>
        <begin position="9"/>
        <end position="144"/>
    </location>
</feature>
<dbReference type="HOGENOM" id="CLU_128728_0_0_6"/>
<gene>
    <name evidence="2" type="ordered locus">Q7C_1769</name>
</gene>
<dbReference type="InterPro" id="IPR036061">
    <property type="entry name" value="CheW-like_dom_sf"/>
</dbReference>
<dbReference type="AlphaFoldDB" id="I1YJ17"/>
<dbReference type="Proteomes" id="UP000009145">
    <property type="component" value="Chromosome"/>
</dbReference>
<dbReference type="GO" id="GO:0007165">
    <property type="term" value="P:signal transduction"/>
    <property type="evidence" value="ECO:0007669"/>
    <property type="project" value="InterPro"/>
</dbReference>
<evidence type="ECO:0000259" key="1">
    <source>
        <dbReference type="Pfam" id="PF01584"/>
    </source>
</evidence>
<sequence precursor="true">MTAQTYVHCMLIPLSEHFLLLPNTTVAEVIPLPKQLAKQSSRDLLLGNYYWRETMLPVIDLHHFTSISTRTETDRPITKLCILNSIHAHPSRRFFGLPCCGAPQLITLNADALQLEAQDTPQPWLHCQVRIGNKLALIPNMDTIEQHLHQQLSSP</sequence>
<dbReference type="GO" id="GO:0006935">
    <property type="term" value="P:chemotaxis"/>
    <property type="evidence" value="ECO:0007669"/>
    <property type="project" value="InterPro"/>
</dbReference>
<dbReference type="Pfam" id="PF01584">
    <property type="entry name" value="CheW"/>
    <property type="match status" value="1"/>
</dbReference>